<feature type="chain" id="PRO_5031076671" evidence="1">
    <location>
        <begin position="20"/>
        <end position="257"/>
    </location>
</feature>
<protein>
    <submittedName>
        <fullName evidence="2">Uncharacterized protein</fullName>
    </submittedName>
</protein>
<comment type="caution">
    <text evidence="2">The sequence shown here is derived from an EMBL/GenBank/DDBJ whole genome shotgun (WGS) entry which is preliminary data.</text>
</comment>
<organism evidence="2 3">
    <name type="scientific">Runella defluvii</name>
    <dbReference type="NCBI Taxonomy" id="370973"/>
    <lineage>
        <taxon>Bacteria</taxon>
        <taxon>Pseudomonadati</taxon>
        <taxon>Bacteroidota</taxon>
        <taxon>Cytophagia</taxon>
        <taxon>Cytophagales</taxon>
        <taxon>Spirosomataceae</taxon>
        <taxon>Runella</taxon>
    </lineage>
</organism>
<gene>
    <name evidence="2" type="ORF">FHS57_002652</name>
</gene>
<dbReference type="PROSITE" id="PS51257">
    <property type="entry name" value="PROKAR_LIPOPROTEIN"/>
    <property type="match status" value="1"/>
</dbReference>
<keyword evidence="3" id="KW-1185">Reference proteome</keyword>
<accession>A0A7W5ZMM7</accession>
<feature type="signal peptide" evidence="1">
    <location>
        <begin position="1"/>
        <end position="19"/>
    </location>
</feature>
<evidence type="ECO:0000313" key="3">
    <source>
        <dbReference type="Proteomes" id="UP000541352"/>
    </source>
</evidence>
<reference evidence="2 3" key="1">
    <citation type="submission" date="2020-08" db="EMBL/GenBank/DDBJ databases">
        <title>Genomic Encyclopedia of Type Strains, Phase IV (KMG-IV): sequencing the most valuable type-strain genomes for metagenomic binning, comparative biology and taxonomic classification.</title>
        <authorList>
            <person name="Goeker M."/>
        </authorList>
    </citation>
    <scope>NUCLEOTIDE SEQUENCE [LARGE SCALE GENOMIC DNA]</scope>
    <source>
        <strain evidence="2 3">DSM 17976</strain>
    </source>
</reference>
<dbReference type="Proteomes" id="UP000541352">
    <property type="component" value="Unassembled WGS sequence"/>
</dbReference>
<evidence type="ECO:0000256" key="1">
    <source>
        <dbReference type="SAM" id="SignalP"/>
    </source>
</evidence>
<dbReference type="AlphaFoldDB" id="A0A7W5ZMM7"/>
<keyword evidence="1" id="KW-0732">Signal</keyword>
<proteinExistence type="predicted"/>
<name>A0A7W5ZMM7_9BACT</name>
<evidence type="ECO:0000313" key="2">
    <source>
        <dbReference type="EMBL" id="MBB3838646.1"/>
    </source>
</evidence>
<dbReference type="EMBL" id="JACIBY010000005">
    <property type="protein sequence ID" value="MBB3838646.1"/>
    <property type="molecule type" value="Genomic_DNA"/>
</dbReference>
<dbReference type="RefSeq" id="WP_183974288.1">
    <property type="nucleotide sequence ID" value="NZ_JACIBY010000005.1"/>
</dbReference>
<sequence>MTRLLSYFIVFATSAFFCACSTENEKKPVTEGPVYTLVFMDKTQSVNVNKAFVTQKYQQILTDLVEQNIHQKGDKMEVYFIHENTQKARALSLTCRTEVDDVSHMNATDREAAETTADLGIQRERMIFLKQLLAKLNVQNVGASQRQTDIWASLPVITKAAETGAEVRVYYLSDMIESMKGTNRRDFHSNPPKDNAQADEWAKADAKQMQQYALSASSIKIALPFEPTSSTKENNPTVTQYWTTLLQELGAGSVEEL</sequence>